<dbReference type="NCBIfam" id="TIGR02595">
    <property type="entry name" value="PEP_CTERM"/>
    <property type="match status" value="1"/>
</dbReference>
<dbReference type="EMBL" id="PXXU01000006">
    <property type="protein sequence ID" value="PSJ18342.1"/>
    <property type="molecule type" value="Genomic_DNA"/>
</dbReference>
<feature type="signal peptide" evidence="1">
    <location>
        <begin position="1"/>
        <end position="19"/>
    </location>
</feature>
<evidence type="ECO:0000313" key="4">
    <source>
        <dbReference type="Proteomes" id="UP000241912"/>
    </source>
</evidence>
<dbReference type="InterPro" id="IPR013424">
    <property type="entry name" value="Ice-binding_C"/>
</dbReference>
<gene>
    <name evidence="3" type="ORF">C7H79_02930</name>
</gene>
<feature type="domain" description="Ice-binding protein C-terminal" evidence="2">
    <location>
        <begin position="347"/>
        <end position="369"/>
    </location>
</feature>
<accession>A0A2P7NY03</accession>
<feature type="chain" id="PRO_5015115109" description="Ice-binding protein C-terminal domain-containing protein" evidence="1">
    <location>
        <begin position="20"/>
        <end position="373"/>
    </location>
</feature>
<protein>
    <recommendedName>
        <fullName evidence="2">Ice-binding protein C-terminal domain-containing protein</fullName>
    </recommendedName>
</protein>
<dbReference type="OrthoDB" id="8565857at2"/>
<keyword evidence="1" id="KW-0732">Signal</keyword>
<dbReference type="AlphaFoldDB" id="A0A2P7NY03"/>
<proteinExistence type="predicted"/>
<comment type="caution">
    <text evidence="3">The sequence shown here is derived from an EMBL/GenBank/DDBJ whole genome shotgun (WGS) entry which is preliminary data.</text>
</comment>
<keyword evidence="4" id="KW-1185">Reference proteome</keyword>
<evidence type="ECO:0000259" key="2">
    <source>
        <dbReference type="Pfam" id="PF07589"/>
    </source>
</evidence>
<organism evidence="3 4">
    <name type="scientific">Nitrosomonas supralitoralis</name>
    <dbReference type="NCBI Taxonomy" id="2116706"/>
    <lineage>
        <taxon>Bacteria</taxon>
        <taxon>Pseudomonadati</taxon>
        <taxon>Pseudomonadota</taxon>
        <taxon>Betaproteobacteria</taxon>
        <taxon>Nitrosomonadales</taxon>
        <taxon>Nitrosomonadaceae</taxon>
        <taxon>Nitrosomonas</taxon>
    </lineage>
</organism>
<dbReference type="RefSeq" id="WP_106705803.1">
    <property type="nucleotide sequence ID" value="NZ_PXXU01000006.1"/>
</dbReference>
<sequence length="373" mass="40474">MNKLTLGIVAAILSTSANAEYKFIDLHFNGAHPNSQALAINDLNQVVGFEWVKDGPVTWQTPTLWDVESKTSTYLLTPRNNRDAKALDINNRGDVVIRASDNFDPSVSGYIHRSDGIEKLSFPSGMPNGVLNLDLNENGYFIGTTSRFTTTLWNSSNKPIAVYNIKTNALNDRNQMVGQIDIGGPSHETTAALFDVGVTVSLGKGYDWIFSSRAVDINNNSQVLVNGIGFSGGSKSFIWDDGAVRSLQSIGGPSQANSINDFGIVVGNKFVDRGYNSEILDSAAVIWDGHNQYNLNDFLDQETKDAGWILLSANDINNNGWVVGYAINTITEGGHAYALSTDEMLSPIPEPSTYLMLLAGLGLLGFVGRNKQL</sequence>
<name>A0A2P7NY03_9PROT</name>
<reference evidence="3 4" key="1">
    <citation type="submission" date="2018-03" db="EMBL/GenBank/DDBJ databases">
        <title>Draft genome of Nitrosomonas supralitoralis APG5.</title>
        <authorList>
            <person name="Urakawa H."/>
            <person name="Lopez J.V."/>
        </authorList>
    </citation>
    <scope>NUCLEOTIDE SEQUENCE [LARGE SCALE GENOMIC DNA]</scope>
    <source>
        <strain evidence="3 4">APG5</strain>
    </source>
</reference>
<evidence type="ECO:0000256" key="1">
    <source>
        <dbReference type="SAM" id="SignalP"/>
    </source>
</evidence>
<evidence type="ECO:0000313" key="3">
    <source>
        <dbReference type="EMBL" id="PSJ18342.1"/>
    </source>
</evidence>
<dbReference type="Proteomes" id="UP000241912">
    <property type="component" value="Unassembled WGS sequence"/>
</dbReference>
<dbReference type="Pfam" id="PF07589">
    <property type="entry name" value="PEP-CTERM"/>
    <property type="match status" value="1"/>
</dbReference>